<dbReference type="InterPro" id="IPR013083">
    <property type="entry name" value="Znf_RING/FYVE/PHD"/>
</dbReference>
<keyword evidence="9" id="KW-1133">Transmembrane helix</keyword>
<reference evidence="14" key="1">
    <citation type="submission" date="2016-04" db="UniProtKB">
        <authorList>
            <consortium name="WormBaseParasite"/>
        </authorList>
    </citation>
    <scope>IDENTIFICATION</scope>
</reference>
<evidence type="ECO:0000256" key="5">
    <source>
        <dbReference type="ARBA" id="ARBA00022723"/>
    </source>
</evidence>
<dbReference type="SUPFAM" id="SSF57850">
    <property type="entry name" value="RING/U-box"/>
    <property type="match status" value="1"/>
</dbReference>
<evidence type="ECO:0000256" key="1">
    <source>
        <dbReference type="ARBA" id="ARBA00004167"/>
    </source>
</evidence>
<dbReference type="GO" id="GO:0016020">
    <property type="term" value="C:membrane"/>
    <property type="evidence" value="ECO:0007669"/>
    <property type="project" value="UniProtKB-SubCell"/>
</dbReference>
<dbReference type="GO" id="GO:0016740">
    <property type="term" value="F:transferase activity"/>
    <property type="evidence" value="ECO:0007669"/>
    <property type="project" value="UniProtKB-KW"/>
</dbReference>
<evidence type="ECO:0000256" key="2">
    <source>
        <dbReference type="ARBA" id="ARBA00004906"/>
    </source>
</evidence>
<comment type="subcellular location">
    <subcellularLocation>
        <location evidence="1">Membrane</location>
        <topology evidence="1">Single-pass membrane protein</topology>
    </subcellularLocation>
</comment>
<keyword evidence="7" id="KW-0833">Ubl conjugation pathway</keyword>
<dbReference type="STRING" id="1147741.A0A158Q6R3"/>
<proteinExistence type="predicted"/>
<evidence type="ECO:0000256" key="6">
    <source>
        <dbReference type="ARBA" id="ARBA00022771"/>
    </source>
</evidence>
<keyword evidence="8" id="KW-0862">Zinc</keyword>
<evidence type="ECO:0000256" key="3">
    <source>
        <dbReference type="ARBA" id="ARBA00022679"/>
    </source>
</evidence>
<dbReference type="Pfam" id="PF13639">
    <property type="entry name" value="zf-RING_2"/>
    <property type="match status" value="1"/>
</dbReference>
<evidence type="ECO:0000256" key="9">
    <source>
        <dbReference type="ARBA" id="ARBA00022989"/>
    </source>
</evidence>
<dbReference type="PANTHER" id="PTHR45768:SF18">
    <property type="entry name" value="RING-H2 FINGER PROTEIN ATL47-RELATED"/>
    <property type="match status" value="1"/>
</dbReference>
<keyword evidence="6 11" id="KW-0863">Zinc-finger</keyword>
<feature type="domain" description="RING-type" evidence="12">
    <location>
        <begin position="582"/>
        <end position="624"/>
    </location>
</feature>
<evidence type="ECO:0000256" key="4">
    <source>
        <dbReference type="ARBA" id="ARBA00022692"/>
    </source>
</evidence>
<protein>
    <submittedName>
        <fullName evidence="14">RING-type domain-containing protein</fullName>
    </submittedName>
</protein>
<dbReference type="GO" id="GO:0008270">
    <property type="term" value="F:zinc ion binding"/>
    <property type="evidence" value="ECO:0007669"/>
    <property type="project" value="UniProtKB-KW"/>
</dbReference>
<evidence type="ECO:0000313" key="14">
    <source>
        <dbReference type="WBParaSite" id="EEL_0000021401-mRNA-1"/>
    </source>
</evidence>
<keyword evidence="13" id="KW-1185">Reference proteome</keyword>
<comment type="pathway">
    <text evidence="2">Protein modification; protein ubiquitination.</text>
</comment>
<evidence type="ECO:0000259" key="12">
    <source>
        <dbReference type="PROSITE" id="PS50089"/>
    </source>
</evidence>
<dbReference type="Proteomes" id="UP000050640">
    <property type="component" value="Unplaced"/>
</dbReference>
<evidence type="ECO:0000256" key="8">
    <source>
        <dbReference type="ARBA" id="ARBA00022833"/>
    </source>
</evidence>
<dbReference type="Gene3D" id="3.30.40.10">
    <property type="entry name" value="Zinc/RING finger domain, C3HC4 (zinc finger)"/>
    <property type="match status" value="1"/>
</dbReference>
<keyword evidence="5" id="KW-0479">Metal-binding</keyword>
<organism evidence="13 14">
    <name type="scientific">Elaeophora elaphi</name>
    <dbReference type="NCBI Taxonomy" id="1147741"/>
    <lineage>
        <taxon>Eukaryota</taxon>
        <taxon>Metazoa</taxon>
        <taxon>Ecdysozoa</taxon>
        <taxon>Nematoda</taxon>
        <taxon>Chromadorea</taxon>
        <taxon>Rhabditida</taxon>
        <taxon>Spirurina</taxon>
        <taxon>Spiruromorpha</taxon>
        <taxon>Filarioidea</taxon>
        <taxon>Onchocercidae</taxon>
        <taxon>Elaeophora</taxon>
    </lineage>
</organism>
<evidence type="ECO:0000256" key="10">
    <source>
        <dbReference type="ARBA" id="ARBA00023136"/>
    </source>
</evidence>
<dbReference type="InterPro" id="IPR001841">
    <property type="entry name" value="Znf_RING"/>
</dbReference>
<evidence type="ECO:0000256" key="7">
    <source>
        <dbReference type="ARBA" id="ARBA00022786"/>
    </source>
</evidence>
<evidence type="ECO:0000313" key="13">
    <source>
        <dbReference type="Proteomes" id="UP000050640"/>
    </source>
</evidence>
<dbReference type="AlphaFoldDB" id="A0A158Q6R3"/>
<keyword evidence="10" id="KW-0472">Membrane</keyword>
<name>A0A158Q6R3_9BILA</name>
<dbReference type="WBParaSite" id="EEL_0000021401-mRNA-1">
    <property type="protein sequence ID" value="EEL_0000021401-mRNA-1"/>
    <property type="gene ID" value="EEL_0000021401"/>
</dbReference>
<dbReference type="PROSITE" id="PS50089">
    <property type="entry name" value="ZF_RING_2"/>
    <property type="match status" value="1"/>
</dbReference>
<accession>A0A158Q6R3</accession>
<dbReference type="PANTHER" id="PTHR45768">
    <property type="entry name" value="E3 UBIQUITIN-PROTEIN LIGASE RNF13-LIKE"/>
    <property type="match status" value="1"/>
</dbReference>
<evidence type="ECO:0000256" key="11">
    <source>
        <dbReference type="PROSITE-ProRule" id="PRU00175"/>
    </source>
</evidence>
<keyword evidence="3" id="KW-0808">Transferase</keyword>
<sequence>MPLMTDDLDVKYGVVNRNDVADKKKRKKSKGRTLEIDFPLHSNGLIQSYESSICYDASNQKVVSAYSTDITAVGNNYSDDIINQLLPTVRDAMQEFLYDVGNRACEIEEVINFLKISDIALQYKQMLNSLSNAQLCRLLEKLNIFHISYEGYLYFQIDGRFHLSNSDTTLSPSISSSSNTNNNDQLLTLIKGTLNTTSGASVAQTKPLSAITNDFTNRLPQRYLNGTETMGSELDGVINSHQKVIGGTMVHKRLSADELLVQQNGEIFYDQNTELMDRRMLLQDARFHLERRFIEQRLKDVEKRYEERLCNVSLMLRKAYKEILDLRLGKAKALANKRMGQAELALKHANVIHNRVGDETVKSDIKQMIRQWEQILRDYKAWHANLDRIVDGQKAQVDSNYRFDELALLSPPDNIPCAPQLPPNALKYFQQLEFECSSGDPSSELLRVIGPPVGFEKEAVAGSRFGAIGQPAPPPQRKIFTEAQINKLVEKTLEHFQDTYGSTSNLSAEEIRNVLNELERRPLLLASDITFSSVLSHVIKRVMEVTGASRGKNSQASTPCWTSLSSEQSTIHRPGDLENQDCKICLQSLAYGDKLIQCPSCVDSYHYECGIKWLKQNSTCPHCRRLWSNPDDFPSLAKATP</sequence>
<keyword evidence="4" id="KW-0812">Transmembrane</keyword>